<gene>
    <name evidence="2" type="ORF">G9272_28890</name>
</gene>
<name>A0A6M4X0N1_9ACTN</name>
<evidence type="ECO:0000313" key="2">
    <source>
        <dbReference type="EMBL" id="QJT03806.1"/>
    </source>
</evidence>
<reference evidence="2" key="1">
    <citation type="submission" date="2020-03" db="EMBL/GenBank/DDBJ databases">
        <title>Molecular networking-based the target discovery of potent antiproliferative macrolactams: 5/6/7/16 polycyclic ansamycins and glycosylated trienomycin from Streptomyces cacaoi subsp. asoensis.</title>
        <authorList>
            <person name="Liu L.-L."/>
        </authorList>
    </citation>
    <scope>NUCLEOTIDE SEQUENCE [LARGE SCALE GENOMIC DNA]</scope>
    <source>
        <strain evidence="2">H2S5</strain>
    </source>
</reference>
<evidence type="ECO:0008006" key="4">
    <source>
        <dbReference type="Google" id="ProtNLM"/>
    </source>
</evidence>
<feature type="transmembrane region" description="Helical" evidence="1">
    <location>
        <begin position="50"/>
        <end position="69"/>
    </location>
</feature>
<proteinExistence type="predicted"/>
<keyword evidence="3" id="KW-1185">Reference proteome</keyword>
<dbReference type="Proteomes" id="UP000502665">
    <property type="component" value="Chromosome"/>
</dbReference>
<evidence type="ECO:0000256" key="1">
    <source>
        <dbReference type="SAM" id="Phobius"/>
    </source>
</evidence>
<protein>
    <recommendedName>
        <fullName evidence="4">PASTA domain-containing protein</fullName>
    </recommendedName>
</protein>
<dbReference type="Gene3D" id="3.30.10.20">
    <property type="match status" value="1"/>
</dbReference>
<dbReference type="AlphaFoldDB" id="A0A6M4X0N1"/>
<dbReference type="EMBL" id="CP049838">
    <property type="protein sequence ID" value="QJT03806.1"/>
    <property type="molecule type" value="Genomic_DNA"/>
</dbReference>
<sequence>MTSYSDARPSGRTPFEEELMNAMNQFANSAESPDFDAPQIVRRTRRRRTVGIAAVAAALIAAGGGTALATSVASNNSTPAAASTQAEHDDATTLLYLFSDGETMRIPLAGLSLDMAKPLLDKTQTKLGTVTKKAVKGCKPTSVLEVTPHAPKTIKPGDTVDFTICAG</sequence>
<organism evidence="2 3">
    <name type="scientific">Streptomyces asoensis</name>
    <dbReference type="NCBI Taxonomy" id="249586"/>
    <lineage>
        <taxon>Bacteria</taxon>
        <taxon>Bacillati</taxon>
        <taxon>Actinomycetota</taxon>
        <taxon>Actinomycetes</taxon>
        <taxon>Kitasatosporales</taxon>
        <taxon>Streptomycetaceae</taxon>
        <taxon>Streptomyces</taxon>
    </lineage>
</organism>
<accession>A0A6M4X0N1</accession>
<evidence type="ECO:0000313" key="3">
    <source>
        <dbReference type="Proteomes" id="UP000502665"/>
    </source>
</evidence>
<keyword evidence="1" id="KW-1133">Transmembrane helix</keyword>
<keyword evidence="1" id="KW-0812">Transmembrane</keyword>
<keyword evidence="1" id="KW-0472">Membrane</keyword>